<organism evidence="2 3">
    <name type="scientific">Brassica cretica</name>
    <name type="common">Mustard</name>
    <dbReference type="NCBI Taxonomy" id="69181"/>
    <lineage>
        <taxon>Eukaryota</taxon>
        <taxon>Viridiplantae</taxon>
        <taxon>Streptophyta</taxon>
        <taxon>Embryophyta</taxon>
        <taxon>Tracheophyta</taxon>
        <taxon>Spermatophyta</taxon>
        <taxon>Magnoliopsida</taxon>
        <taxon>eudicotyledons</taxon>
        <taxon>Gunneridae</taxon>
        <taxon>Pentapetalae</taxon>
        <taxon>rosids</taxon>
        <taxon>malvids</taxon>
        <taxon>Brassicales</taxon>
        <taxon>Brassicaceae</taxon>
        <taxon>Brassiceae</taxon>
        <taxon>Brassica</taxon>
    </lineage>
</organism>
<dbReference type="Proteomes" id="UP000712600">
    <property type="component" value="Unassembled WGS sequence"/>
</dbReference>
<evidence type="ECO:0000313" key="3">
    <source>
        <dbReference type="Proteomes" id="UP000712600"/>
    </source>
</evidence>
<keyword evidence="1" id="KW-0812">Transmembrane</keyword>
<evidence type="ECO:0000313" key="2">
    <source>
        <dbReference type="EMBL" id="KAF3502109.1"/>
    </source>
</evidence>
<name>A0A8S9NLZ3_BRACR</name>
<accession>A0A8S9NLZ3</accession>
<feature type="transmembrane region" description="Helical" evidence="1">
    <location>
        <begin position="32"/>
        <end position="52"/>
    </location>
</feature>
<comment type="caution">
    <text evidence="2">The sequence shown here is derived from an EMBL/GenBank/DDBJ whole genome shotgun (WGS) entry which is preliminary data.</text>
</comment>
<dbReference type="EMBL" id="QGKX02001621">
    <property type="protein sequence ID" value="KAF3502109.1"/>
    <property type="molecule type" value="Genomic_DNA"/>
</dbReference>
<keyword evidence="1" id="KW-1133">Transmembrane helix</keyword>
<proteinExistence type="predicted"/>
<protein>
    <recommendedName>
        <fullName evidence="4">Transmembrane protein</fullName>
    </recommendedName>
</protein>
<dbReference type="AlphaFoldDB" id="A0A8S9NLZ3"/>
<evidence type="ECO:0008006" key="4">
    <source>
        <dbReference type="Google" id="ProtNLM"/>
    </source>
</evidence>
<sequence length="173" mass="19730">MYFVYFSDANGVRCFAPSPEVAHLRALVLPRLLLSLFQSILALLFFLKFWLISRKIPWFTDLFCLSLPSLFSRLVAAFISARISGGFSFRHFCFGFSVLVSHSPFPQFDLEPLPSMYFVYFSGVNGVRCFAPSPEVAHLRALVLPRLLLSLFQSILALLFFLKFWLMLEAASP</sequence>
<evidence type="ECO:0000256" key="1">
    <source>
        <dbReference type="SAM" id="Phobius"/>
    </source>
</evidence>
<feature type="transmembrane region" description="Helical" evidence="1">
    <location>
        <begin position="147"/>
        <end position="168"/>
    </location>
</feature>
<keyword evidence="1" id="KW-0472">Membrane</keyword>
<reference evidence="2" key="1">
    <citation type="submission" date="2019-12" db="EMBL/GenBank/DDBJ databases">
        <title>Genome sequencing and annotation of Brassica cretica.</title>
        <authorList>
            <person name="Studholme D.J."/>
            <person name="Sarris P."/>
        </authorList>
    </citation>
    <scope>NUCLEOTIDE SEQUENCE</scope>
    <source>
        <strain evidence="2">PFS-109/04</strain>
        <tissue evidence="2">Leaf</tissue>
    </source>
</reference>
<gene>
    <name evidence="2" type="ORF">F2Q69_00044744</name>
</gene>